<feature type="transmembrane region" description="Helical" evidence="8">
    <location>
        <begin position="114"/>
        <end position="132"/>
    </location>
</feature>
<dbReference type="VEuPathDB" id="FungiDB:GMDG_02936"/>
<dbReference type="Pfam" id="PF07690">
    <property type="entry name" value="MFS_1"/>
    <property type="match status" value="1"/>
</dbReference>
<keyword evidence="3 8" id="KW-0812">Transmembrane</keyword>
<evidence type="ECO:0000256" key="5">
    <source>
        <dbReference type="ARBA" id="ARBA00023136"/>
    </source>
</evidence>
<keyword evidence="2" id="KW-0813">Transport</keyword>
<feature type="region of interest" description="Disordered" evidence="7">
    <location>
        <begin position="1"/>
        <end position="24"/>
    </location>
</feature>
<sequence length="486" mass="53940">MADQNIQFVGDAKSTAPSATHSDKPAAEMVETMPIALTEEDARERLIESSWLTWVYFLQVLDKAVLGTGAVFDLAKNANLTGHQYSLIGSISPIAQLAWQPFSAWLIVKVPHRTLMPILILGWGIAEVSMAACSTFSGLIACRFFLGLFEAGCMPLFAIITSQWYRRVEQPFRVSIWYSTNGISTIVSSALSYGLGRIVSNVLYSWQIIFLFCGLVTVITAPFVYWKLDNDIATARFLTEEERQQGIERLRTNNTGVEDFHEFKWSHVWEAALDLKTWLWLVLAMLPNLAVQTLVIITSCWVANKAKLKGVILLGFMLPVVVGTGMLYGLNRNASDRPALLVAYYLTAFLFAANPLLLVWVVGNTAGETKKSVTLSLYQAGSSAGALIGPLLFSADQKPEYRPGIVGVLGVFVAMIVVIVLQLFLLIYLNKQQVKKRIANGKSGVIVDRSMTTEVHTDGKTQDLLAEEVLPMDLTDRENDEFMYIY</sequence>
<evidence type="ECO:0008006" key="11">
    <source>
        <dbReference type="Google" id="ProtNLM"/>
    </source>
</evidence>
<feature type="transmembrane region" description="Helical" evidence="8">
    <location>
        <begin position="208"/>
        <end position="226"/>
    </location>
</feature>
<evidence type="ECO:0000256" key="3">
    <source>
        <dbReference type="ARBA" id="ARBA00022692"/>
    </source>
</evidence>
<feature type="transmembrane region" description="Helical" evidence="8">
    <location>
        <begin position="144"/>
        <end position="164"/>
    </location>
</feature>
<dbReference type="EMBL" id="GL573211">
    <property type="protein sequence ID" value="ELR08109.1"/>
    <property type="molecule type" value="Genomic_DNA"/>
</dbReference>
<evidence type="ECO:0000313" key="10">
    <source>
        <dbReference type="Proteomes" id="UP000011064"/>
    </source>
</evidence>
<dbReference type="InterPro" id="IPR036259">
    <property type="entry name" value="MFS_trans_sf"/>
</dbReference>
<feature type="transmembrane region" description="Helical" evidence="8">
    <location>
        <begin position="310"/>
        <end position="330"/>
    </location>
</feature>
<dbReference type="AlphaFoldDB" id="L8G5M7"/>
<proteinExistence type="inferred from homology"/>
<comment type="subcellular location">
    <subcellularLocation>
        <location evidence="1">Membrane</location>
        <topology evidence="1">Multi-pass membrane protein</topology>
    </subcellularLocation>
</comment>
<feature type="transmembrane region" description="Helical" evidence="8">
    <location>
        <begin position="375"/>
        <end position="393"/>
    </location>
</feature>
<evidence type="ECO:0000256" key="2">
    <source>
        <dbReference type="ARBA" id="ARBA00022448"/>
    </source>
</evidence>
<feature type="transmembrane region" description="Helical" evidence="8">
    <location>
        <begin position="176"/>
        <end position="196"/>
    </location>
</feature>
<reference evidence="10" key="1">
    <citation type="submission" date="2010-09" db="EMBL/GenBank/DDBJ databases">
        <title>The genome sequence of Geomyces destructans 20631-21.</title>
        <authorList>
            <consortium name="The Broad Institute Genome Sequencing Platform"/>
            <person name="Cuomo C.A."/>
            <person name="Blehert D.S."/>
            <person name="Lorch J.M."/>
            <person name="Young S.K."/>
            <person name="Zeng Q."/>
            <person name="Gargeya S."/>
            <person name="Fitzgerald M."/>
            <person name="Haas B."/>
            <person name="Abouelleil A."/>
            <person name="Alvarado L."/>
            <person name="Arachchi H.M."/>
            <person name="Berlin A."/>
            <person name="Brown A."/>
            <person name="Chapman S.B."/>
            <person name="Chen Z."/>
            <person name="Dunbar C."/>
            <person name="Freedman E."/>
            <person name="Gearin G."/>
            <person name="Gellesch M."/>
            <person name="Goldberg J."/>
            <person name="Griggs A."/>
            <person name="Gujja S."/>
            <person name="Heiman D."/>
            <person name="Howarth C."/>
            <person name="Larson L."/>
            <person name="Lui A."/>
            <person name="MacDonald P.J.P."/>
            <person name="Montmayeur A."/>
            <person name="Murphy C."/>
            <person name="Neiman D."/>
            <person name="Pearson M."/>
            <person name="Priest M."/>
            <person name="Roberts A."/>
            <person name="Saif S."/>
            <person name="Shea T."/>
            <person name="Shenoy N."/>
            <person name="Sisk P."/>
            <person name="Stolte C."/>
            <person name="Sykes S."/>
            <person name="Wortman J."/>
            <person name="Nusbaum C."/>
            <person name="Birren B."/>
        </authorList>
    </citation>
    <scope>NUCLEOTIDE SEQUENCE [LARGE SCALE GENOMIC DNA]</scope>
    <source>
        <strain evidence="10">ATCC MYA-4855 / 20631-21</strain>
    </source>
</reference>
<dbReference type="FunFam" id="1.20.1250.20:FF:000064">
    <property type="entry name" value="MFS allantoate transporter"/>
    <property type="match status" value="1"/>
</dbReference>
<evidence type="ECO:0000256" key="4">
    <source>
        <dbReference type="ARBA" id="ARBA00022989"/>
    </source>
</evidence>
<feature type="transmembrane region" description="Helical" evidence="8">
    <location>
        <begin position="87"/>
        <end position="108"/>
    </location>
</feature>
<dbReference type="Gene3D" id="1.20.1250.20">
    <property type="entry name" value="MFS general substrate transporter like domains"/>
    <property type="match status" value="1"/>
</dbReference>
<feature type="transmembrane region" description="Helical" evidence="8">
    <location>
        <begin position="405"/>
        <end position="429"/>
    </location>
</feature>
<keyword evidence="5 8" id="KW-0472">Membrane</keyword>
<name>L8G5M7_PSED2</name>
<feature type="transmembrane region" description="Helical" evidence="8">
    <location>
        <begin position="278"/>
        <end position="303"/>
    </location>
</feature>
<evidence type="ECO:0000256" key="6">
    <source>
        <dbReference type="ARBA" id="ARBA00037968"/>
    </source>
</evidence>
<gene>
    <name evidence="9" type="ORF">GMDG_02936</name>
</gene>
<dbReference type="InParanoid" id="L8G5M7"/>
<dbReference type="HOGENOM" id="CLU_001265_0_5_1"/>
<evidence type="ECO:0000313" key="9">
    <source>
        <dbReference type="EMBL" id="ELR08109.1"/>
    </source>
</evidence>
<dbReference type="PANTHER" id="PTHR43791:SF16">
    <property type="entry name" value="TRANSPORTER, PUTATIVE (AFU_ORTHOLOGUE AFUA_3G01840)-RELATED"/>
    <property type="match status" value="1"/>
</dbReference>
<keyword evidence="10" id="KW-1185">Reference proteome</keyword>
<dbReference type="Proteomes" id="UP000011064">
    <property type="component" value="Unassembled WGS sequence"/>
</dbReference>
<dbReference type="GO" id="GO:0022857">
    <property type="term" value="F:transmembrane transporter activity"/>
    <property type="evidence" value="ECO:0007669"/>
    <property type="project" value="InterPro"/>
</dbReference>
<dbReference type="SUPFAM" id="SSF103473">
    <property type="entry name" value="MFS general substrate transporter"/>
    <property type="match status" value="1"/>
</dbReference>
<protein>
    <recommendedName>
        <fullName evidence="11">Major facilitator superfamily (MFS) profile domain-containing protein</fullName>
    </recommendedName>
</protein>
<dbReference type="GO" id="GO:0016020">
    <property type="term" value="C:membrane"/>
    <property type="evidence" value="ECO:0007669"/>
    <property type="project" value="UniProtKB-SubCell"/>
</dbReference>
<evidence type="ECO:0000256" key="7">
    <source>
        <dbReference type="SAM" id="MobiDB-lite"/>
    </source>
</evidence>
<comment type="similarity">
    <text evidence="6">Belongs to the major facilitator superfamily. Allantoate permease family.</text>
</comment>
<accession>L8G5M7</accession>
<dbReference type="PANTHER" id="PTHR43791">
    <property type="entry name" value="PERMEASE-RELATED"/>
    <property type="match status" value="1"/>
</dbReference>
<keyword evidence="4 8" id="KW-1133">Transmembrane helix</keyword>
<dbReference type="InterPro" id="IPR011701">
    <property type="entry name" value="MFS"/>
</dbReference>
<feature type="transmembrane region" description="Helical" evidence="8">
    <location>
        <begin position="342"/>
        <end position="363"/>
    </location>
</feature>
<dbReference type="OrthoDB" id="4454541at2759"/>
<dbReference type="STRING" id="658429.L8G5M7"/>
<organism evidence="9 10">
    <name type="scientific">Pseudogymnoascus destructans (strain ATCC MYA-4855 / 20631-21)</name>
    <name type="common">Bat white-nose syndrome fungus</name>
    <name type="synonym">Geomyces destructans</name>
    <dbReference type="NCBI Taxonomy" id="658429"/>
    <lineage>
        <taxon>Eukaryota</taxon>
        <taxon>Fungi</taxon>
        <taxon>Dikarya</taxon>
        <taxon>Ascomycota</taxon>
        <taxon>Pezizomycotina</taxon>
        <taxon>Leotiomycetes</taxon>
        <taxon>Thelebolales</taxon>
        <taxon>Thelebolaceae</taxon>
        <taxon>Pseudogymnoascus</taxon>
    </lineage>
</organism>
<evidence type="ECO:0000256" key="1">
    <source>
        <dbReference type="ARBA" id="ARBA00004141"/>
    </source>
</evidence>
<evidence type="ECO:0000256" key="8">
    <source>
        <dbReference type="SAM" id="Phobius"/>
    </source>
</evidence>